<dbReference type="PANTHER" id="PTHR43333:SF1">
    <property type="entry name" value="D-ISOMER SPECIFIC 2-HYDROXYACID DEHYDROGENASE NAD-BINDING DOMAIN-CONTAINING PROTEIN"/>
    <property type="match status" value="1"/>
</dbReference>
<accession>A0A382A465</accession>
<protein>
    <recommendedName>
        <fullName evidence="3">D-isomer specific 2-hydroxyacid dehydrogenase NAD-binding domain-containing protein</fullName>
    </recommendedName>
</protein>
<sequence>MVYWQRSPPQTGLFTWSGGETRLVYRQEKKMPKFVFMPPQDDLKKQFSARLADTLPEYDVYSPETDKEAFDLIQDADAAMGWIPPEALVNAGKIQWLHNPDAGPFFGYYYKELCEHSLTITNPRGIYWDHISHHVMMFVLALSRGLPWFESARRQRVWGKEARKTPYLFLGDATALINGVGGIGHETARLCIELGMKVIGIDPRPEYEVPGVEMYGTDQLDSQLPRADFVISTVPHTPETELMFNSKRFSIMKRSSYFINVGRGMVCSIDDLASAIESGEIAGCGLDVYETEPLPTSHKLWGLENVLMTPHVAVADAENLPDRRFKVLLDNARKFLNSEELDNIVDKENWY</sequence>
<keyword evidence="2" id="KW-0520">NAD</keyword>
<evidence type="ECO:0000256" key="2">
    <source>
        <dbReference type="ARBA" id="ARBA00023027"/>
    </source>
</evidence>
<dbReference type="Gene3D" id="3.40.50.720">
    <property type="entry name" value="NAD(P)-binding Rossmann-like Domain"/>
    <property type="match status" value="2"/>
</dbReference>
<dbReference type="PANTHER" id="PTHR43333">
    <property type="entry name" value="2-HACID_DH_C DOMAIN-CONTAINING PROTEIN"/>
    <property type="match status" value="1"/>
</dbReference>
<dbReference type="Pfam" id="PF02826">
    <property type="entry name" value="2-Hacid_dh_C"/>
    <property type="match status" value="1"/>
</dbReference>
<keyword evidence="1" id="KW-0560">Oxidoreductase</keyword>
<reference evidence="4" key="1">
    <citation type="submission" date="2018-05" db="EMBL/GenBank/DDBJ databases">
        <authorList>
            <person name="Lanie J.A."/>
            <person name="Ng W.-L."/>
            <person name="Kazmierczak K.M."/>
            <person name="Andrzejewski T.M."/>
            <person name="Davidsen T.M."/>
            <person name="Wayne K.J."/>
            <person name="Tettelin H."/>
            <person name="Glass J.I."/>
            <person name="Rusch D."/>
            <person name="Podicherti R."/>
            <person name="Tsui H.-C.T."/>
            <person name="Winkler M.E."/>
        </authorList>
    </citation>
    <scope>NUCLEOTIDE SEQUENCE</scope>
</reference>
<evidence type="ECO:0000313" key="4">
    <source>
        <dbReference type="EMBL" id="SVA95867.1"/>
    </source>
</evidence>
<gene>
    <name evidence="4" type="ORF">METZ01_LOCUS148721</name>
</gene>
<organism evidence="4">
    <name type="scientific">marine metagenome</name>
    <dbReference type="NCBI Taxonomy" id="408172"/>
    <lineage>
        <taxon>unclassified sequences</taxon>
        <taxon>metagenomes</taxon>
        <taxon>ecological metagenomes</taxon>
    </lineage>
</organism>
<dbReference type="CDD" id="cd05300">
    <property type="entry name" value="2-Hacid_dh_1"/>
    <property type="match status" value="1"/>
</dbReference>
<dbReference type="GO" id="GO:0051287">
    <property type="term" value="F:NAD binding"/>
    <property type="evidence" value="ECO:0007669"/>
    <property type="project" value="InterPro"/>
</dbReference>
<dbReference type="InterPro" id="IPR006140">
    <property type="entry name" value="D-isomer_DH_NAD-bd"/>
</dbReference>
<proteinExistence type="predicted"/>
<name>A0A382A465_9ZZZZ</name>
<evidence type="ECO:0000259" key="3">
    <source>
        <dbReference type="Pfam" id="PF02826"/>
    </source>
</evidence>
<dbReference type="GO" id="GO:0016491">
    <property type="term" value="F:oxidoreductase activity"/>
    <property type="evidence" value="ECO:0007669"/>
    <property type="project" value="UniProtKB-KW"/>
</dbReference>
<dbReference type="EMBL" id="UINC01023695">
    <property type="protein sequence ID" value="SVA95867.1"/>
    <property type="molecule type" value="Genomic_DNA"/>
</dbReference>
<feature type="domain" description="D-isomer specific 2-hydroxyacid dehydrogenase NAD-binding" evidence="3">
    <location>
        <begin position="136"/>
        <end position="313"/>
    </location>
</feature>
<dbReference type="SUPFAM" id="SSF51735">
    <property type="entry name" value="NAD(P)-binding Rossmann-fold domains"/>
    <property type="match status" value="1"/>
</dbReference>
<dbReference type="InterPro" id="IPR036291">
    <property type="entry name" value="NAD(P)-bd_dom_sf"/>
</dbReference>
<evidence type="ECO:0000256" key="1">
    <source>
        <dbReference type="ARBA" id="ARBA00023002"/>
    </source>
</evidence>
<dbReference type="AlphaFoldDB" id="A0A382A465"/>